<feature type="region of interest" description="Disordered" evidence="2">
    <location>
        <begin position="719"/>
        <end position="746"/>
    </location>
</feature>
<name>T1J6L1_STRMM</name>
<dbReference type="GO" id="GO:0051016">
    <property type="term" value="P:barbed-end actin filament capping"/>
    <property type="evidence" value="ECO:0007669"/>
    <property type="project" value="TreeGrafter"/>
</dbReference>
<feature type="region of interest" description="Disordered" evidence="2">
    <location>
        <begin position="1363"/>
        <end position="1445"/>
    </location>
</feature>
<dbReference type="InterPro" id="IPR007123">
    <property type="entry name" value="Gelsolin-like_dom"/>
</dbReference>
<feature type="compositionally biased region" description="Low complexity" evidence="2">
    <location>
        <begin position="1601"/>
        <end position="1610"/>
    </location>
</feature>
<dbReference type="Pfam" id="PF02209">
    <property type="entry name" value="VHP"/>
    <property type="match status" value="1"/>
</dbReference>
<feature type="compositionally biased region" description="Pro residues" evidence="2">
    <location>
        <begin position="159"/>
        <end position="175"/>
    </location>
</feature>
<feature type="compositionally biased region" description="Polar residues" evidence="2">
    <location>
        <begin position="195"/>
        <end position="226"/>
    </location>
</feature>
<sequence>MDLCRAWFRKKGGLGRCSADISSRKCSSLPASARQLSLGFGFTSTDSSNSSSETPTQETPPTPRAHEPPKTLSKKERRELLKARVEALRSRLRDSSSDEEERATPTNRTDGKLHNRFHSDLALHRDVRKRLRRGRNPSRQTPEMRTWSLERGVDAPRRGPTPPPRSTELPPPPPVRHASSRPVSFGFENGYEMQRGSNVGQGPRSRTSYYPNQDFRSQPNTPQPSKTIPPAVPPRRGSLQINTSPHNLEDALQELENIYKSLKLADDSILDRADRRMLTYELPVNSIPTRGNFKTLSRNSVSGSYDSLIGGRNLTDDLAYRRFSRPSRSTTPALNPTGSYLLISPHLSPGTSTEDLLKRPLPRRSLSREPDAIRDDVTYRAMRDANNRHHQQPEGIPFGIPTGVPVIPNPTDYLRPGGLAKSRPTFQPRMTPDVVQDDMAMRSLRKDFGSHQKVNTDELDAILRNGSGVKPPTSGVARRKYRAVKSLSANISHMVQKRQPGLFFDDSDRTQSMTDILAGIASEAGYYTPPPVPPLPSRRALKNGNSTDTLTETDHDIWQSNVRLGPMGQQVVRRDAEWRSDTDGRRKGTPLDERSLDELLNSLAVDTDTEVKKKVQQGKDLSPVGKQFKVGVGREKLMGSTQSCTGKQDPSSKVLTTQTDESERIRPSGGGDGQKVERMAKYKEERRRQLASKYADWSSSEDLTSVGEEPSYMRLSNRYKKHQKSDGRVQNKNQSPDPGGTPDSTAIVRSNRASRLRAMAVGVTVQENGASSEFVRVGSLRSRNSDDTFQRNSLNRRSFNGSSSTPEFNGKISSQATSSSDYADNLESPRKLKDKSFKRKSNLNRSLVDSPVSTNDSTWRPAKKFETPAEVTALSEGSSFRVPDIDIDSKRKPQRLIPLKRPEIPEILRHSRLRDSEPPQTSPEIPNAYTVRFHVTETSRNGSGDAVERVQELTQLVKQTTEEMDTLTNAALNSDLISTSDSDAPHVTKTENSTLVTITAKPPSTPAHHQPTQQHVSRIRIKSAQVADSQVCQMEDPKTLSESDDDAYLTPAMDFDDETQKKSFSILKKDSFEELPSILRKRSSVDDGMKTQSILKAPHHVEEPQPRPILKKRPSIEENEWPRPILKAQRTTDEESENSGGEMHDGDKFRPILKKQQRIEEHPLSILKNSSSSEVTPPSTRKSSLVRRPSEDLEVKSDVGKEFSDGEKEKSDAPPLLPSILKKRTKDVHPLATPFTEFQSIIKARTPQEETRKPAVPVELVETPEVNGERRMSVAERIFQMETRLADDVVRKSGQSTPRGVGEGVVVVSESQISARLEQFSVVRSNRRSSPRFHTQPITMEEVVESKNVTNVEKLKQTFMSRVNGFSSDKENTPKPQRSPDIRKKFLFPIDKLSNTDDETPTPTFGHVLQRSRTQPVTLNEINDFQDGDKRKEKSSSDSEEDPCKMSLAERVKLFDQKVFEEKFSALNKKNTPIEIRNLRRTNPRFKTQPITWAEMENVVNDGEKKIDCGVVDVSEVKDDEEKEEMVAYSPPKVHAPVRVQRATILYSSSNDEDSSGPGYGSRRIIKNEAINRRRNAALRKKDERRSMCELDSSSFTEPTQQQRSQLLHQRSLTEPITKLDFEGIDDEGESEDVESKVSIADRLAALRKSGEENWKERIEVENGGVRKRSLVEIRESRRDREQRPSSIVDRISKLEIAQETWKQRVEEKDSAQFTVAGRMGCPELELPTDRVRCIPKPKIFKSETTDFKSFHQEREKLNNSSPVQRSASVPACNLLRNTSENNEQVPESRVSVPKADDESFHAFFDSVSVDKRQEQVEISEDGFKQVMSASHQMLVQRRDVVRQRRTAASSRNPVKALASRTDIQNEYVEIKTGVAEKEFKRVKTEQIAQNTSLAVSALAGLASKEDFTAISLRKGSSNISGPLLPFKDLMLMQIKGRRHVQTRLVKPCISSMNRGDNYILVTPREVFNWIGKFSNVIEKSKAADVLNIIQTKRDLGLNANAQVMIVDEEKHAGSSDEKRCLEILNGDSAQIGEAENPKEDELYETAIIDTNMAFEVEEDRLVPHAKCWGTLPKMEILDAKKVLVFDFGSEMYVWQGKLAPTPLRRVGIHLAQQLWDQGYNYSECSINPIHPTLNSAEEKRGQRPEWALFGKVNQHMETVLFKEKFVDWPDAQRLIRVKSVEKEDKPESPELIPCNPKPLLTSNPTEPDLILEGSHLGRGKSYFDADSRRHYEITTLGIKVWHVREKLYKLLPRESWGQFHSGDTYVVRWQYMVTVTGRNLAGQMSRHSFVGRERCAYFFWQGADSTVNDKGASALMTVELDEERGPHVRVDEGHEQPCFLSLFDGSMVVHRGKRKLVDGEGGGRGDVGARLFVVRGRVESEACLVEVEARKSSLRSRGSLVLVDSRDGTVCVWHGAKAGVEMRQVALCCAEIVRDRRPLEFGFECNAPIELLEVNEGNEDELFFHRLHGDGKYFTLLSSSQSFDFTPRLYHMSSVSGAFVANETHCAFRSTSFPVPFPFLQCDLYNCDQPALFLLDNEDEVYLWQGWWPEASDDNDNVATGSAKVRWNLDRRLAMESAIQYCNEKSSSPPNAYLVSAGLEPLRFTNIFPKWEVRDDVTALNSQDGKRPNDCPLVSDILPIISRSRYNLAELQSAPLPEGVDPSRIESYLNDSDFEEALGLSPTEFYVLPAWKQNEMKKLSSLF</sequence>
<feature type="region of interest" description="Disordered" evidence="2">
    <location>
        <begin position="40"/>
        <end position="236"/>
    </location>
</feature>
<dbReference type="PANTHER" id="PTHR11977">
    <property type="entry name" value="VILLIN"/>
    <property type="match status" value="1"/>
</dbReference>
<feature type="compositionally biased region" description="Basic residues" evidence="2">
    <location>
        <begin position="126"/>
        <end position="136"/>
    </location>
</feature>
<feature type="region of interest" description="Disordered" evidence="2">
    <location>
        <begin position="784"/>
        <end position="839"/>
    </location>
</feature>
<dbReference type="EMBL" id="JH431878">
    <property type="status" value="NOT_ANNOTATED_CDS"/>
    <property type="molecule type" value="Genomic_DNA"/>
</dbReference>
<feature type="compositionally biased region" description="Basic and acidic residues" evidence="2">
    <location>
        <begin position="366"/>
        <end position="376"/>
    </location>
</feature>
<feature type="compositionally biased region" description="Basic and acidic residues" evidence="2">
    <location>
        <begin position="1368"/>
        <end position="1384"/>
    </location>
</feature>
<dbReference type="InterPro" id="IPR007122">
    <property type="entry name" value="Villin/Gelsolin"/>
</dbReference>
<dbReference type="HOGENOM" id="CLU_227306_0_0_1"/>
<feature type="domain" description="HP" evidence="3">
    <location>
        <begin position="2641"/>
        <end position="2704"/>
    </location>
</feature>
<dbReference type="GO" id="GO:0005546">
    <property type="term" value="F:phosphatidylinositol-4,5-bisphosphate binding"/>
    <property type="evidence" value="ECO:0007669"/>
    <property type="project" value="TreeGrafter"/>
</dbReference>
<dbReference type="GO" id="GO:0051014">
    <property type="term" value="P:actin filament severing"/>
    <property type="evidence" value="ECO:0007669"/>
    <property type="project" value="TreeGrafter"/>
</dbReference>
<evidence type="ECO:0000256" key="1">
    <source>
        <dbReference type="ARBA" id="ARBA00008418"/>
    </source>
</evidence>
<feature type="compositionally biased region" description="Basic and acidic residues" evidence="2">
    <location>
        <begin position="674"/>
        <end position="684"/>
    </location>
</feature>
<feature type="compositionally biased region" description="Basic and acidic residues" evidence="2">
    <location>
        <begin position="109"/>
        <end position="125"/>
    </location>
</feature>
<dbReference type="InterPro" id="IPR029006">
    <property type="entry name" value="ADF-H/Gelsolin-like_dom_sf"/>
</dbReference>
<feature type="region of interest" description="Disordered" evidence="2">
    <location>
        <begin position="326"/>
        <end position="376"/>
    </location>
</feature>
<feature type="compositionally biased region" description="Polar residues" evidence="2">
    <location>
        <begin position="1167"/>
        <end position="1183"/>
    </location>
</feature>
<evidence type="ECO:0000256" key="2">
    <source>
        <dbReference type="SAM" id="MobiDB-lite"/>
    </source>
</evidence>
<dbReference type="PROSITE" id="PS51089">
    <property type="entry name" value="HP"/>
    <property type="match status" value="1"/>
</dbReference>
<dbReference type="SMART" id="SM00262">
    <property type="entry name" value="GEL"/>
    <property type="match status" value="3"/>
</dbReference>
<comment type="similarity">
    <text evidence="1">Belongs to the villin/gelsolin family.</text>
</comment>
<keyword evidence="5" id="KW-1185">Reference proteome</keyword>
<dbReference type="CDD" id="cd11293">
    <property type="entry name" value="gelsolin_S4_like"/>
    <property type="match status" value="1"/>
</dbReference>
<feature type="compositionally biased region" description="Polar residues" evidence="2">
    <location>
        <begin position="639"/>
        <end position="659"/>
    </location>
</feature>
<dbReference type="STRING" id="126957.T1J6L1"/>
<evidence type="ECO:0000259" key="3">
    <source>
        <dbReference type="PROSITE" id="PS51089"/>
    </source>
</evidence>
<feature type="region of interest" description="Disordered" evidence="2">
    <location>
        <begin position="1578"/>
        <end position="1610"/>
    </location>
</feature>
<dbReference type="EnsemblMetazoa" id="SMAR009283-RA">
    <property type="protein sequence ID" value="SMAR009283-PA"/>
    <property type="gene ID" value="SMAR009283"/>
</dbReference>
<feature type="compositionally biased region" description="Basic and acidic residues" evidence="2">
    <location>
        <begin position="1580"/>
        <end position="1589"/>
    </location>
</feature>
<feature type="region of interest" description="Disordered" evidence="2">
    <location>
        <begin position="574"/>
        <end position="593"/>
    </location>
</feature>
<dbReference type="eggNOG" id="KOG0445">
    <property type="taxonomic scope" value="Eukaryota"/>
</dbReference>
<dbReference type="SUPFAM" id="SSF47050">
    <property type="entry name" value="VHP, Villin headpiece domain"/>
    <property type="match status" value="1"/>
</dbReference>
<feature type="region of interest" description="Disordered" evidence="2">
    <location>
        <begin position="639"/>
        <end position="684"/>
    </location>
</feature>
<dbReference type="GO" id="GO:0005737">
    <property type="term" value="C:cytoplasm"/>
    <property type="evidence" value="ECO:0007669"/>
    <property type="project" value="TreeGrafter"/>
</dbReference>
<dbReference type="Pfam" id="PF00626">
    <property type="entry name" value="Gelsolin"/>
    <property type="match status" value="1"/>
</dbReference>
<accession>T1J6L1</accession>
<evidence type="ECO:0000313" key="4">
    <source>
        <dbReference type="EnsemblMetazoa" id="SMAR009283-PA"/>
    </source>
</evidence>
<feature type="compositionally biased region" description="Basic and acidic residues" evidence="2">
    <location>
        <begin position="1188"/>
        <end position="1212"/>
    </location>
</feature>
<feature type="compositionally biased region" description="Polar residues" evidence="2">
    <location>
        <begin position="730"/>
        <end position="746"/>
    </location>
</feature>
<dbReference type="GO" id="GO:0015629">
    <property type="term" value="C:actin cytoskeleton"/>
    <property type="evidence" value="ECO:0007669"/>
    <property type="project" value="TreeGrafter"/>
</dbReference>
<feature type="region of interest" description="Disordered" evidence="2">
    <location>
        <begin position="1097"/>
        <end position="1216"/>
    </location>
</feature>
<protein>
    <recommendedName>
        <fullName evidence="3">HP domain-containing protein</fullName>
    </recommendedName>
</protein>
<dbReference type="Proteomes" id="UP000014500">
    <property type="component" value="Unassembled WGS sequence"/>
</dbReference>
<reference evidence="5" key="1">
    <citation type="submission" date="2011-05" db="EMBL/GenBank/DDBJ databases">
        <authorList>
            <person name="Richards S.R."/>
            <person name="Qu J."/>
            <person name="Jiang H."/>
            <person name="Jhangiani S.N."/>
            <person name="Agravi P."/>
            <person name="Goodspeed R."/>
            <person name="Gross S."/>
            <person name="Mandapat C."/>
            <person name="Jackson L."/>
            <person name="Mathew T."/>
            <person name="Pu L."/>
            <person name="Thornton R."/>
            <person name="Saada N."/>
            <person name="Wilczek-Boney K.B."/>
            <person name="Lee S."/>
            <person name="Kovar C."/>
            <person name="Wu Y."/>
            <person name="Scherer S.E."/>
            <person name="Worley K.C."/>
            <person name="Muzny D.M."/>
            <person name="Gibbs R."/>
        </authorList>
    </citation>
    <scope>NUCLEOTIDE SEQUENCE</scope>
    <source>
        <strain evidence="5">Brora</strain>
    </source>
</reference>
<dbReference type="InterPro" id="IPR036886">
    <property type="entry name" value="Villin_headpiece_dom_sf"/>
</dbReference>
<reference evidence="4" key="2">
    <citation type="submission" date="2015-02" db="UniProtKB">
        <authorList>
            <consortium name="EnsemblMetazoa"/>
        </authorList>
    </citation>
    <scope>IDENTIFICATION</scope>
</reference>
<proteinExistence type="inferred from homology"/>
<dbReference type="Gene3D" id="1.10.950.10">
    <property type="entry name" value="Villin headpiece domain"/>
    <property type="match status" value="1"/>
</dbReference>
<feature type="compositionally biased region" description="Low complexity" evidence="2">
    <location>
        <begin position="43"/>
        <end position="57"/>
    </location>
</feature>
<evidence type="ECO:0000313" key="5">
    <source>
        <dbReference type="Proteomes" id="UP000014500"/>
    </source>
</evidence>
<dbReference type="GO" id="GO:0051015">
    <property type="term" value="F:actin filament binding"/>
    <property type="evidence" value="ECO:0007669"/>
    <property type="project" value="InterPro"/>
</dbReference>
<dbReference type="SUPFAM" id="SSF55753">
    <property type="entry name" value="Actin depolymerizing proteins"/>
    <property type="match status" value="5"/>
</dbReference>
<dbReference type="Gene3D" id="3.40.20.10">
    <property type="entry name" value="Severin"/>
    <property type="match status" value="5"/>
</dbReference>
<dbReference type="InterPro" id="IPR003128">
    <property type="entry name" value="Villin_headpiece"/>
</dbReference>
<feature type="compositionally biased region" description="Polar residues" evidence="2">
    <location>
        <begin position="1411"/>
        <end position="1423"/>
    </location>
</feature>
<feature type="compositionally biased region" description="Basic and acidic residues" evidence="2">
    <location>
        <begin position="64"/>
        <end position="96"/>
    </location>
</feature>
<feature type="compositionally biased region" description="Polar residues" evidence="2">
    <location>
        <begin position="790"/>
        <end position="822"/>
    </location>
</feature>
<dbReference type="GO" id="GO:0008154">
    <property type="term" value="P:actin polymerization or depolymerization"/>
    <property type="evidence" value="ECO:0007669"/>
    <property type="project" value="TreeGrafter"/>
</dbReference>
<feature type="compositionally biased region" description="Basic and acidic residues" evidence="2">
    <location>
        <begin position="1427"/>
        <end position="1445"/>
    </location>
</feature>
<organism evidence="4 5">
    <name type="scientific">Strigamia maritima</name>
    <name type="common">European centipede</name>
    <name type="synonym">Geophilus maritimus</name>
    <dbReference type="NCBI Taxonomy" id="126957"/>
    <lineage>
        <taxon>Eukaryota</taxon>
        <taxon>Metazoa</taxon>
        <taxon>Ecdysozoa</taxon>
        <taxon>Arthropoda</taxon>
        <taxon>Myriapoda</taxon>
        <taxon>Chilopoda</taxon>
        <taxon>Pleurostigmophora</taxon>
        <taxon>Geophilomorpha</taxon>
        <taxon>Linotaeniidae</taxon>
        <taxon>Strigamia</taxon>
    </lineage>
</organism>
<dbReference type="PANTHER" id="PTHR11977:SF45">
    <property type="entry name" value="SUPERVILLIN"/>
    <property type="match status" value="1"/>
</dbReference>
<dbReference type="SMART" id="SM00153">
    <property type="entry name" value="VHP"/>
    <property type="match status" value="1"/>
</dbReference>